<name>A0ABS5L7U8_9ACTN</name>
<organism evidence="2 3">
    <name type="scientific">Catenulispora pinistramenti</name>
    <dbReference type="NCBI Taxonomy" id="2705254"/>
    <lineage>
        <taxon>Bacteria</taxon>
        <taxon>Bacillati</taxon>
        <taxon>Actinomycetota</taxon>
        <taxon>Actinomycetes</taxon>
        <taxon>Catenulisporales</taxon>
        <taxon>Catenulisporaceae</taxon>
        <taxon>Catenulispora</taxon>
    </lineage>
</organism>
<proteinExistence type="predicted"/>
<comment type="caution">
    <text evidence="2">The sequence shown here is derived from an EMBL/GenBank/DDBJ whole genome shotgun (WGS) entry which is preliminary data.</text>
</comment>
<sequence>MTGDTDMTEPVIRRLESAEELFAAAGGDYLLRSDAAPEESLEQQGVAWAAADGGFAFGGSQDGPGLVDWLTVIGTPETAGALLRHALESLPRRPYGFSVPRGTDLRALDFSEPETWDFMAFDPAWGVELPTLPAEARVTELLPSPAADAEIGDFLKLANPSHSAKPGWDAIQTWGVVRDAEGALLACGAYCRRDGGNGYLASIGTRPDTRGQGLGAAVSAWLTRRSMANADGFCALGHWHPNEPARRIYARLGFRTTHRMTSGRFAA</sequence>
<reference evidence="2 3" key="1">
    <citation type="submission" date="2020-02" db="EMBL/GenBank/DDBJ databases">
        <title>Acidophilic actinobacteria isolated from forest soil.</title>
        <authorList>
            <person name="Golinska P."/>
        </authorList>
    </citation>
    <scope>NUCLEOTIDE SEQUENCE [LARGE SCALE GENOMIC DNA]</scope>
    <source>
        <strain evidence="2 3">NL8</strain>
    </source>
</reference>
<dbReference type="Gene3D" id="3.40.630.30">
    <property type="match status" value="1"/>
</dbReference>
<dbReference type="InterPro" id="IPR016181">
    <property type="entry name" value="Acyl_CoA_acyltransferase"/>
</dbReference>
<protein>
    <submittedName>
        <fullName evidence="2">GNAT family N-acetyltransferase</fullName>
    </submittedName>
</protein>
<gene>
    <name evidence="2" type="ORF">KGQ19_47100</name>
</gene>
<dbReference type="RefSeq" id="WP_212021889.1">
    <property type="nucleotide sequence ID" value="NZ_JAAFYZ010000375.1"/>
</dbReference>
<evidence type="ECO:0000313" key="2">
    <source>
        <dbReference type="EMBL" id="MBS2554448.1"/>
    </source>
</evidence>
<dbReference type="Pfam" id="PF00583">
    <property type="entry name" value="Acetyltransf_1"/>
    <property type="match status" value="1"/>
</dbReference>
<accession>A0ABS5L7U8</accession>
<evidence type="ECO:0000313" key="3">
    <source>
        <dbReference type="Proteomes" id="UP000730482"/>
    </source>
</evidence>
<dbReference type="Proteomes" id="UP000730482">
    <property type="component" value="Unassembled WGS sequence"/>
</dbReference>
<keyword evidence="3" id="KW-1185">Reference proteome</keyword>
<dbReference type="EMBL" id="JAAFYZ010000375">
    <property type="protein sequence ID" value="MBS2554448.1"/>
    <property type="molecule type" value="Genomic_DNA"/>
</dbReference>
<dbReference type="InterPro" id="IPR000182">
    <property type="entry name" value="GNAT_dom"/>
</dbReference>
<feature type="domain" description="N-acetyltransferase" evidence="1">
    <location>
        <begin position="136"/>
        <end position="267"/>
    </location>
</feature>
<dbReference type="SUPFAM" id="SSF55729">
    <property type="entry name" value="Acyl-CoA N-acyltransferases (Nat)"/>
    <property type="match status" value="1"/>
</dbReference>
<dbReference type="PROSITE" id="PS51186">
    <property type="entry name" value="GNAT"/>
    <property type="match status" value="1"/>
</dbReference>
<evidence type="ECO:0000259" key="1">
    <source>
        <dbReference type="PROSITE" id="PS51186"/>
    </source>
</evidence>